<sequence length="91" mass="10279">LRDMFQNGDIRPIEELDDFEAYVSPPPFASVDDPSRFLRTLPGSPPLSALRNHRSIIAKEVGDKPQSEWWEALIEVGSKNDLAVPLHRLNV</sequence>
<dbReference type="WBParaSite" id="ECPE_0001191501-mRNA-1">
    <property type="protein sequence ID" value="ECPE_0001191501-mRNA-1"/>
    <property type="gene ID" value="ECPE_0001191501"/>
</dbReference>
<accession>A0A183AY45</accession>
<name>A0A183AY45_9TREM</name>
<protein>
    <submittedName>
        <fullName evidence="1">Carnitine dehydratase</fullName>
    </submittedName>
</protein>
<reference evidence="1" key="1">
    <citation type="submission" date="2016-06" db="UniProtKB">
        <authorList>
            <consortium name="WormBaseParasite"/>
        </authorList>
    </citation>
    <scope>IDENTIFICATION</scope>
</reference>
<organism evidence="1">
    <name type="scientific">Echinostoma caproni</name>
    <dbReference type="NCBI Taxonomy" id="27848"/>
    <lineage>
        <taxon>Eukaryota</taxon>
        <taxon>Metazoa</taxon>
        <taxon>Spiralia</taxon>
        <taxon>Lophotrochozoa</taxon>
        <taxon>Platyhelminthes</taxon>
        <taxon>Trematoda</taxon>
        <taxon>Digenea</taxon>
        <taxon>Plagiorchiida</taxon>
        <taxon>Echinostomata</taxon>
        <taxon>Echinostomatoidea</taxon>
        <taxon>Echinostomatidae</taxon>
        <taxon>Echinostoma</taxon>
    </lineage>
</organism>
<proteinExistence type="predicted"/>
<evidence type="ECO:0000313" key="1">
    <source>
        <dbReference type="WBParaSite" id="ECPE_0001191501-mRNA-1"/>
    </source>
</evidence>
<dbReference type="AlphaFoldDB" id="A0A183AY45"/>